<dbReference type="InterPro" id="IPR051693">
    <property type="entry name" value="UPF0046_metallophosphoest"/>
</dbReference>
<dbReference type="Gene3D" id="3.60.21.10">
    <property type="match status" value="1"/>
</dbReference>
<dbReference type="EMBL" id="KN847010">
    <property type="protein sequence ID" value="KIW86790.1"/>
    <property type="molecule type" value="Genomic_DNA"/>
</dbReference>
<accession>A0A0D2H7D1</accession>
<evidence type="ECO:0008006" key="3">
    <source>
        <dbReference type="Google" id="ProtNLM"/>
    </source>
</evidence>
<dbReference type="VEuPathDB" id="FungiDB:Z519_12576"/>
<sequence>MDTATFKTRLLVLLDTHGMEFDPAEKPLLHADVAIHCGDLTDGSKLDELRTTINLFKDIDEPWELAIASNRDFTLDDLAFQNKVDEVTPPLDPQLVEKEYDATGEVRRLWEGAKDVGIILPDEGAHHSILQNGAHLTLYASPYSPSLDHGRNFAIQEGVDVVVTHRPPQGIMDYTHGRERAGCADLFTAVAQVRPRVHCFGHFHEGWRVRLVTWRDTRGARPTHFTAIDNNRSHVIE</sequence>
<organism evidence="1 2">
    <name type="scientific">Cladophialophora bantiana (strain ATCC 10958 / CBS 173.52 / CDC B-1940 / NIH 8579)</name>
    <name type="common">Xylohypha bantiana</name>
    <dbReference type="NCBI Taxonomy" id="1442370"/>
    <lineage>
        <taxon>Eukaryota</taxon>
        <taxon>Fungi</taxon>
        <taxon>Dikarya</taxon>
        <taxon>Ascomycota</taxon>
        <taxon>Pezizomycotina</taxon>
        <taxon>Eurotiomycetes</taxon>
        <taxon>Chaetothyriomycetidae</taxon>
        <taxon>Chaetothyriales</taxon>
        <taxon>Herpotrichiellaceae</taxon>
        <taxon>Cladophialophora</taxon>
    </lineage>
</organism>
<reference evidence="1" key="1">
    <citation type="submission" date="2015-01" db="EMBL/GenBank/DDBJ databases">
        <title>The Genome Sequence of Cladophialophora bantiana CBS 173.52.</title>
        <authorList>
            <consortium name="The Broad Institute Genomics Platform"/>
            <person name="Cuomo C."/>
            <person name="de Hoog S."/>
            <person name="Gorbushina A."/>
            <person name="Stielow B."/>
            <person name="Teixiera M."/>
            <person name="Abouelleil A."/>
            <person name="Chapman S.B."/>
            <person name="Priest M."/>
            <person name="Young S.K."/>
            <person name="Wortman J."/>
            <person name="Nusbaum C."/>
            <person name="Birren B."/>
        </authorList>
    </citation>
    <scope>NUCLEOTIDE SEQUENCE [LARGE SCALE GENOMIC DNA]</scope>
    <source>
        <strain evidence="1">CBS 173.52</strain>
    </source>
</reference>
<dbReference type="RefSeq" id="XP_016613459.1">
    <property type="nucleotide sequence ID" value="XM_016770281.1"/>
</dbReference>
<dbReference type="AlphaFoldDB" id="A0A0D2H7D1"/>
<dbReference type="PANTHER" id="PTHR12905">
    <property type="entry name" value="METALLOPHOSPHOESTERASE"/>
    <property type="match status" value="1"/>
</dbReference>
<protein>
    <recommendedName>
        <fullName evidence="3">Calcineurin-like phosphoesterase domain-containing protein</fullName>
    </recommendedName>
</protein>
<dbReference type="OrthoDB" id="630188at2759"/>
<dbReference type="SUPFAM" id="SSF56300">
    <property type="entry name" value="Metallo-dependent phosphatases"/>
    <property type="match status" value="1"/>
</dbReference>
<dbReference type="Proteomes" id="UP000053789">
    <property type="component" value="Unassembled WGS sequence"/>
</dbReference>
<gene>
    <name evidence="1" type="ORF">Z519_12576</name>
</gene>
<dbReference type="PANTHER" id="PTHR12905:SF0">
    <property type="entry name" value="CALCINEURIN-LIKE PHOSPHOESTERASE DOMAIN-CONTAINING PROTEIN"/>
    <property type="match status" value="1"/>
</dbReference>
<dbReference type="GeneID" id="27705504"/>
<name>A0A0D2H7D1_CLAB1</name>
<evidence type="ECO:0000313" key="2">
    <source>
        <dbReference type="Proteomes" id="UP000053789"/>
    </source>
</evidence>
<keyword evidence="2" id="KW-1185">Reference proteome</keyword>
<evidence type="ECO:0000313" key="1">
    <source>
        <dbReference type="EMBL" id="KIW86790.1"/>
    </source>
</evidence>
<dbReference type="HOGENOM" id="CLU_041441_4_1_1"/>
<dbReference type="InterPro" id="IPR029052">
    <property type="entry name" value="Metallo-depent_PP-like"/>
</dbReference>
<proteinExistence type="predicted"/>